<reference evidence="1 2" key="1">
    <citation type="submission" date="2015-01" db="EMBL/GenBank/DDBJ databases">
        <title>Complete genome of Pseudomonas batumici UCM B-321 producer of the batumin antibiotic with strong antistaphilococcal and potential anticancer activity.</title>
        <authorList>
            <person name="Klochko V.V."/>
            <person name="Zelena L.B."/>
            <person name="Elena K.A."/>
            <person name="Reva O.N."/>
        </authorList>
    </citation>
    <scope>NUCLEOTIDE SEQUENCE [LARGE SCALE GENOMIC DNA]</scope>
    <source>
        <strain evidence="1 2">UCM B-321</strain>
    </source>
</reference>
<dbReference type="PANTHER" id="PTHR35370">
    <property type="entry name" value="CYTOPLASMIC PROTEIN-RELATED-RELATED"/>
    <property type="match status" value="1"/>
</dbReference>
<dbReference type="OrthoDB" id="9763676at2"/>
<evidence type="ECO:0000313" key="1">
    <source>
        <dbReference type="EMBL" id="KIH83447.1"/>
    </source>
</evidence>
<dbReference type="STRING" id="226910.UCMB321_2943"/>
<comment type="caution">
    <text evidence="1">The sequence shown here is derived from an EMBL/GenBank/DDBJ whole genome shotgun (WGS) entry which is preliminary data.</text>
</comment>
<gene>
    <name evidence="1" type="ORF">UCMB321_2943</name>
</gene>
<dbReference type="InterPro" id="IPR010272">
    <property type="entry name" value="T6SS_TssF"/>
</dbReference>
<proteinExistence type="predicted"/>
<dbReference type="PANTHER" id="PTHR35370:SF1">
    <property type="entry name" value="TYPE VI SECRETION SYSTEM COMPONENT TSSF1"/>
    <property type="match status" value="1"/>
</dbReference>
<accession>A0A0C2IER7</accession>
<dbReference type="Pfam" id="PF05947">
    <property type="entry name" value="T6SS_TssF"/>
    <property type="match status" value="1"/>
</dbReference>
<sequence>MSDSIDARLLDYYQRELTWLYRAGSDFADNHPTLANSLKLSSNGSQDPHVERLIESFALLAARLQRRLDDGYSEFSDALLEQLYPMALRPMPSCAIVQFGPDPTKGSLAAGYRLPRDTQVFKAPEKEQLDSLYFRTCAEVTLWPVEVQEVSLLEGSAAQTVTRIANAEAALRLTLKCNGEKPWSELPIQTLRIHLAGPAVNRARLYDLLAAHSLDVVCGIPGSPGQALGARPLPVGYDDAERLLPEEDGVHPGLRLLVEYFAFPEKFAFFDLALKIPPQATDLLEVYIAFDRTPESRISLQREDIALGCTPVINLFPRTAETLRPDGTQSEYRLVADSHRDNSVEIHSIRKLVATTSAGFQRVPSYYGYQHEDGQDGLFWHARRVSASTPSRPGTDLMLSLVDSQFQPRSAAPDATFTAQVWCTNRHMAQNLLTGTALKFERSGPVATITLLRSPTPQSLPDLEGASRWRLISQLNLNHLSLTEGPHALEALKEMLTVHNLRDEPAARLQINGILTLRTERVVGRVGKDAWRGWRNGLEVRLELDPTRFSGSSRVLFSGVLAHFFALYANANCFVRTLLVEGDKEIKLWSPSSNPILAL</sequence>
<keyword evidence="2" id="KW-1185">Reference proteome</keyword>
<dbReference type="RefSeq" id="WP_040067986.1">
    <property type="nucleotide sequence ID" value="NZ_JXDG01000037.1"/>
</dbReference>
<organism evidence="1 2">
    <name type="scientific">Pseudomonas batumici</name>
    <dbReference type="NCBI Taxonomy" id="226910"/>
    <lineage>
        <taxon>Bacteria</taxon>
        <taxon>Pseudomonadati</taxon>
        <taxon>Pseudomonadota</taxon>
        <taxon>Gammaproteobacteria</taxon>
        <taxon>Pseudomonadales</taxon>
        <taxon>Pseudomonadaceae</taxon>
        <taxon>Pseudomonas</taxon>
    </lineage>
</organism>
<dbReference type="NCBIfam" id="TIGR03359">
    <property type="entry name" value="VI_chp_6"/>
    <property type="match status" value="1"/>
</dbReference>
<protein>
    <submittedName>
        <fullName evidence="1">Protein ImpG/VasA</fullName>
    </submittedName>
</protein>
<dbReference type="Proteomes" id="UP000031535">
    <property type="component" value="Unassembled WGS sequence"/>
</dbReference>
<dbReference type="PIRSF" id="PIRSF028304">
    <property type="entry name" value="UCP028304"/>
    <property type="match status" value="1"/>
</dbReference>
<dbReference type="PATRIC" id="fig|226910.6.peg.2932"/>
<dbReference type="EMBL" id="JXDG01000037">
    <property type="protein sequence ID" value="KIH83447.1"/>
    <property type="molecule type" value="Genomic_DNA"/>
</dbReference>
<name>A0A0C2IER7_9PSED</name>
<dbReference type="AlphaFoldDB" id="A0A0C2IER7"/>
<evidence type="ECO:0000313" key="2">
    <source>
        <dbReference type="Proteomes" id="UP000031535"/>
    </source>
</evidence>